<keyword evidence="2" id="KW-1185">Reference proteome</keyword>
<dbReference type="InterPro" id="IPR012337">
    <property type="entry name" value="RNaseH-like_sf"/>
</dbReference>
<dbReference type="RefSeq" id="WP_323722460.1">
    <property type="nucleotide sequence ID" value="NZ_CP110343.1"/>
</dbReference>
<sequence>MKLNFISGYDALQLIEEKIALEKTYVLSGLDNGMKKIGLARFISLTGNVIPYGTVQNNNAAPEKIIKFIIESVPICCVMGVWQPDNESIENSHLKISWKQLPEMTKNLLCDIQRLSCDIEELLTLYNSTDNLYELNQQYHECINITFFNESMTTMLANHKLKEVGLSRKKRILLDDKIAATELLERFISFFKLRLKV</sequence>
<dbReference type="EMBL" id="CP110343">
    <property type="protein sequence ID" value="WPX97809.1"/>
    <property type="molecule type" value="Genomic_DNA"/>
</dbReference>
<proteinExistence type="predicted"/>
<dbReference type="SUPFAM" id="SSF53098">
    <property type="entry name" value="Ribonuclease H-like"/>
    <property type="match status" value="1"/>
</dbReference>
<evidence type="ECO:0000313" key="1">
    <source>
        <dbReference type="EMBL" id="WPX97809.1"/>
    </source>
</evidence>
<accession>A0ABZ0UNW6</accession>
<dbReference type="Gene3D" id="3.30.420.140">
    <property type="entry name" value="YqgF/RNase H-like domain"/>
    <property type="match status" value="1"/>
</dbReference>
<evidence type="ECO:0000313" key="2">
    <source>
        <dbReference type="Proteomes" id="UP001325140"/>
    </source>
</evidence>
<dbReference type="Proteomes" id="UP001325140">
    <property type="component" value="Chromosome"/>
</dbReference>
<reference evidence="1" key="1">
    <citation type="submission" date="2022-10" db="EMBL/GenBank/DDBJ databases">
        <title>Host association and intracellularity evolved multiple times independently in the Rickettsiales.</title>
        <authorList>
            <person name="Castelli M."/>
            <person name="Nardi T."/>
            <person name="Gammuto L."/>
            <person name="Bellinzona G."/>
            <person name="Sabaneyeva E."/>
            <person name="Potekhin A."/>
            <person name="Serra V."/>
            <person name="Petroni G."/>
            <person name="Sassera D."/>
        </authorList>
    </citation>
    <scope>NUCLEOTIDE SEQUENCE [LARGE SCALE GENOMIC DNA]</scope>
    <source>
        <strain evidence="1">US_Bl 11III1</strain>
    </source>
</reference>
<dbReference type="InterPro" id="IPR037027">
    <property type="entry name" value="YqgF/RNaseH-like_dom_sf"/>
</dbReference>
<protein>
    <submittedName>
        <fullName evidence="1">Holliday junction resolvase</fullName>
    </submittedName>
</protein>
<organism evidence="1 2">
    <name type="scientific">Candidatus Fokinia crypta</name>
    <dbReference type="NCBI Taxonomy" id="1920990"/>
    <lineage>
        <taxon>Bacteria</taxon>
        <taxon>Pseudomonadati</taxon>
        <taxon>Pseudomonadota</taxon>
        <taxon>Alphaproteobacteria</taxon>
        <taxon>Rickettsiales</taxon>
        <taxon>Candidatus Midichloriaceae</taxon>
        <taxon>Candidatus Fokinia</taxon>
    </lineage>
</organism>
<dbReference type="InterPro" id="IPR005227">
    <property type="entry name" value="YqgF"/>
</dbReference>
<gene>
    <name evidence="1" type="ORF">Fokcrypt_00327</name>
</gene>
<name>A0ABZ0UNW6_9RICK</name>
<dbReference type="Pfam" id="PF03652">
    <property type="entry name" value="RuvX"/>
    <property type="match status" value="1"/>
</dbReference>